<comment type="caution">
    <text evidence="2">The sequence shown here is derived from an EMBL/GenBank/DDBJ whole genome shotgun (WGS) entry which is preliminary data.</text>
</comment>
<evidence type="ECO:0000313" key="3">
    <source>
        <dbReference type="Proteomes" id="UP001165367"/>
    </source>
</evidence>
<gene>
    <name evidence="2" type="ORF">LZZ85_24325</name>
</gene>
<sequence>METSVLLPTTLNSPDKEITSRTLKIQQMIRTTRWDCTKVPEIRISGAWLEKFGFHYGQHIEVYTMEGKLVLIPKK</sequence>
<evidence type="ECO:0000259" key="1">
    <source>
        <dbReference type="Pfam" id="PF08845"/>
    </source>
</evidence>
<dbReference type="RefSeq" id="WP_237876204.1">
    <property type="nucleotide sequence ID" value="NZ_JAKLTR010000021.1"/>
</dbReference>
<name>A0ABS9KYY8_9BACT</name>
<protein>
    <submittedName>
        <fullName evidence="2">Type I toxin-antitoxin system SymE family toxin</fullName>
    </submittedName>
</protein>
<keyword evidence="3" id="KW-1185">Reference proteome</keyword>
<dbReference type="EMBL" id="JAKLTR010000021">
    <property type="protein sequence ID" value="MCG2617447.1"/>
    <property type="molecule type" value="Genomic_DNA"/>
</dbReference>
<feature type="domain" description="Toxin SymE-like" evidence="1">
    <location>
        <begin position="22"/>
        <end position="72"/>
    </location>
</feature>
<evidence type="ECO:0000313" key="2">
    <source>
        <dbReference type="EMBL" id="MCG2617447.1"/>
    </source>
</evidence>
<reference evidence="2" key="1">
    <citation type="submission" date="2022-01" db="EMBL/GenBank/DDBJ databases">
        <authorList>
            <person name="Jo J.-H."/>
            <person name="Im W.-T."/>
        </authorList>
    </citation>
    <scope>NUCLEOTIDE SEQUENCE</scope>
    <source>
        <strain evidence="2">NA20</strain>
    </source>
</reference>
<organism evidence="2 3">
    <name type="scientific">Terrimonas ginsenosidimutans</name>
    <dbReference type="NCBI Taxonomy" id="2908004"/>
    <lineage>
        <taxon>Bacteria</taxon>
        <taxon>Pseudomonadati</taxon>
        <taxon>Bacteroidota</taxon>
        <taxon>Chitinophagia</taxon>
        <taxon>Chitinophagales</taxon>
        <taxon>Chitinophagaceae</taxon>
        <taxon>Terrimonas</taxon>
    </lineage>
</organism>
<dbReference type="InterPro" id="IPR014944">
    <property type="entry name" value="Toxin_SymE-like"/>
</dbReference>
<dbReference type="Proteomes" id="UP001165367">
    <property type="component" value="Unassembled WGS sequence"/>
</dbReference>
<proteinExistence type="predicted"/>
<accession>A0ABS9KYY8</accession>
<dbReference type="Pfam" id="PF08845">
    <property type="entry name" value="SymE_toxin"/>
    <property type="match status" value="1"/>
</dbReference>